<evidence type="ECO:0000313" key="1">
    <source>
        <dbReference type="EMBL" id="PWY90230.1"/>
    </source>
</evidence>
<proteinExistence type="predicted"/>
<sequence>MSVSPLLPLFRVLAGVPRSRAGSSHHNNQGFLPLRTTSCASWVSYIVPVLLLLPASKSNAARDKIPGSHGEMHLAHEIPSVLRTPPLKILDFMTYALSVTHDDYPLSGAESRGHGCLAKWQTHQNAVMTLLSLPP</sequence>
<dbReference type="RefSeq" id="XP_025403061.1">
    <property type="nucleotide sequence ID" value="XM_025546361.1"/>
</dbReference>
<accession>A0A317X129</accession>
<dbReference type="AlphaFoldDB" id="A0A317X129"/>
<dbReference type="EMBL" id="MSFL01000003">
    <property type="protein sequence ID" value="PWY90230.1"/>
    <property type="molecule type" value="Genomic_DNA"/>
</dbReference>
<dbReference type="Proteomes" id="UP000247233">
    <property type="component" value="Unassembled WGS sequence"/>
</dbReference>
<protein>
    <submittedName>
        <fullName evidence="1">Uncharacterized protein</fullName>
    </submittedName>
</protein>
<dbReference type="GeneID" id="37068598"/>
<reference evidence="1 2" key="1">
    <citation type="submission" date="2016-12" db="EMBL/GenBank/DDBJ databases">
        <title>The genomes of Aspergillus section Nigri reveals drivers in fungal speciation.</title>
        <authorList>
            <consortium name="DOE Joint Genome Institute"/>
            <person name="Vesth T.C."/>
            <person name="Nybo J."/>
            <person name="Theobald S."/>
            <person name="Brandl J."/>
            <person name="Frisvad J.C."/>
            <person name="Nielsen K.F."/>
            <person name="Lyhne E.K."/>
            <person name="Kogle M.E."/>
            <person name="Kuo A."/>
            <person name="Riley R."/>
            <person name="Clum A."/>
            <person name="Nolan M."/>
            <person name="Lipzen A."/>
            <person name="Salamov A."/>
            <person name="Henrissat B."/>
            <person name="Wiebenga A."/>
            <person name="De Vries R.P."/>
            <person name="Grigoriev I.V."/>
            <person name="Mortensen U.H."/>
            <person name="Andersen M.R."/>
            <person name="Baker S.E."/>
        </authorList>
    </citation>
    <scope>NUCLEOTIDE SEQUENCE [LARGE SCALE GENOMIC DNA]</scope>
    <source>
        <strain evidence="1 2">CBS 117.55</strain>
    </source>
</reference>
<name>A0A317X129_9EURO</name>
<gene>
    <name evidence="1" type="ORF">BO70DRAFT_393407</name>
</gene>
<keyword evidence="2" id="KW-1185">Reference proteome</keyword>
<comment type="caution">
    <text evidence="1">The sequence shown here is derived from an EMBL/GenBank/DDBJ whole genome shotgun (WGS) entry which is preliminary data.</text>
</comment>
<dbReference type="VEuPathDB" id="FungiDB:BO70DRAFT_393407"/>
<evidence type="ECO:0000313" key="2">
    <source>
        <dbReference type="Proteomes" id="UP000247233"/>
    </source>
</evidence>
<organism evidence="1 2">
    <name type="scientific">Aspergillus heteromorphus CBS 117.55</name>
    <dbReference type="NCBI Taxonomy" id="1448321"/>
    <lineage>
        <taxon>Eukaryota</taxon>
        <taxon>Fungi</taxon>
        <taxon>Dikarya</taxon>
        <taxon>Ascomycota</taxon>
        <taxon>Pezizomycotina</taxon>
        <taxon>Eurotiomycetes</taxon>
        <taxon>Eurotiomycetidae</taxon>
        <taxon>Eurotiales</taxon>
        <taxon>Aspergillaceae</taxon>
        <taxon>Aspergillus</taxon>
        <taxon>Aspergillus subgen. Circumdati</taxon>
    </lineage>
</organism>